<dbReference type="AlphaFoldDB" id="A0A6M0RPI2"/>
<name>A0A6M0RPI2_9CYAN</name>
<evidence type="ECO:0000313" key="3">
    <source>
        <dbReference type="EMBL" id="NEZ57780.1"/>
    </source>
</evidence>
<keyword evidence="2" id="KW-0812">Transmembrane</keyword>
<dbReference type="InterPro" id="IPR051082">
    <property type="entry name" value="Pentapeptide-BTB/POZ_domain"/>
</dbReference>
<accession>A0A6M0RPI2</accession>
<dbReference type="Pfam" id="PF00805">
    <property type="entry name" value="Pentapeptide"/>
    <property type="match status" value="1"/>
</dbReference>
<keyword evidence="2" id="KW-0472">Membrane</keyword>
<dbReference type="PANTHER" id="PTHR14136">
    <property type="entry name" value="BTB_POZ DOMAIN-CONTAINING PROTEIN KCTD9"/>
    <property type="match status" value="1"/>
</dbReference>
<feature type="compositionally biased region" description="Polar residues" evidence="1">
    <location>
        <begin position="313"/>
        <end position="330"/>
    </location>
</feature>
<feature type="region of interest" description="Disordered" evidence="1">
    <location>
        <begin position="310"/>
        <end position="330"/>
    </location>
</feature>
<organism evidence="3 4">
    <name type="scientific">Adonisia turfae CCMR0081</name>
    <dbReference type="NCBI Taxonomy" id="2292702"/>
    <lineage>
        <taxon>Bacteria</taxon>
        <taxon>Bacillati</taxon>
        <taxon>Cyanobacteriota</taxon>
        <taxon>Adonisia</taxon>
        <taxon>Adonisia turfae</taxon>
    </lineage>
</organism>
<gene>
    <name evidence="3" type="ORF">DXZ20_19445</name>
</gene>
<reference evidence="3 4" key="1">
    <citation type="journal article" date="2020" name="Microb. Ecol.">
        <title>Ecogenomics of the Marine Benthic Filamentous Cyanobacterium Adonisia.</title>
        <authorList>
            <person name="Walter J.M."/>
            <person name="Coutinho F.H."/>
            <person name="Leomil L."/>
            <person name="Hargreaves P.I."/>
            <person name="Campeao M.E."/>
            <person name="Vieira V.V."/>
            <person name="Silva B.S."/>
            <person name="Fistarol G.O."/>
            <person name="Salomon P.S."/>
            <person name="Sawabe T."/>
            <person name="Mino S."/>
            <person name="Hosokawa M."/>
            <person name="Miyashita H."/>
            <person name="Maruyama F."/>
            <person name="van Verk M.C."/>
            <person name="Dutilh B.E."/>
            <person name="Thompson C.C."/>
            <person name="Thompson F.L."/>
        </authorList>
    </citation>
    <scope>NUCLEOTIDE SEQUENCE [LARGE SCALE GENOMIC DNA]</scope>
    <source>
        <strain evidence="3 4">CCMR0081</strain>
    </source>
</reference>
<dbReference type="EMBL" id="QXHD01000004">
    <property type="protein sequence ID" value="NEZ57780.1"/>
    <property type="molecule type" value="Genomic_DNA"/>
</dbReference>
<dbReference type="Proteomes" id="UP000481033">
    <property type="component" value="Unassembled WGS sequence"/>
</dbReference>
<proteinExistence type="predicted"/>
<feature type="transmembrane region" description="Helical" evidence="2">
    <location>
        <begin position="64"/>
        <end position="84"/>
    </location>
</feature>
<dbReference type="SUPFAM" id="SSF141571">
    <property type="entry name" value="Pentapeptide repeat-like"/>
    <property type="match status" value="1"/>
</dbReference>
<dbReference type="RefSeq" id="WP_163699928.1">
    <property type="nucleotide sequence ID" value="NZ_QXHD01000004.1"/>
</dbReference>
<keyword evidence="2" id="KW-1133">Transmembrane helix</keyword>
<evidence type="ECO:0000256" key="2">
    <source>
        <dbReference type="SAM" id="Phobius"/>
    </source>
</evidence>
<dbReference type="InterPro" id="IPR001646">
    <property type="entry name" value="5peptide_repeat"/>
</dbReference>
<sequence>MNHKSSSINRFLKRVAQNFDKWIGPVGFILGVTFAVTIGIPTGIDIYQNWQNLDPKDRSQAGITLIQTVATIVGGIAIFWNIVLSRRQLAASQEQNITERFSIAVEQLGHEQTAVRIGGIYTLERIAQDSPRDHWSIMEILAAFVRDQRSLGADKKIAETPLTYDKDIESAIMIIGRRNTDLDPEGLSLYFSYSDLRGISFYKDDHSNARFVCSDLREANFYRSNLRNARFWKAILTNAKFNKANLNGASLEEADLKGVDFSNCLLEGANLKGANLKGTCGLTIEQIKSAHNWQAAIYDDELMVQLSIKVGTPGNNPDDQSLETQNQESL</sequence>
<protein>
    <submittedName>
        <fullName evidence="3">Pentapeptide repeat-containing protein</fullName>
    </submittedName>
</protein>
<comment type="caution">
    <text evidence="3">The sequence shown here is derived from an EMBL/GenBank/DDBJ whole genome shotgun (WGS) entry which is preliminary data.</text>
</comment>
<dbReference type="Gene3D" id="2.160.20.80">
    <property type="entry name" value="E3 ubiquitin-protein ligase SopA"/>
    <property type="match status" value="1"/>
</dbReference>
<keyword evidence="4" id="KW-1185">Reference proteome</keyword>
<feature type="transmembrane region" description="Helical" evidence="2">
    <location>
        <begin position="21"/>
        <end position="44"/>
    </location>
</feature>
<evidence type="ECO:0000256" key="1">
    <source>
        <dbReference type="SAM" id="MobiDB-lite"/>
    </source>
</evidence>
<evidence type="ECO:0000313" key="4">
    <source>
        <dbReference type="Proteomes" id="UP000481033"/>
    </source>
</evidence>
<dbReference type="PANTHER" id="PTHR14136:SF17">
    <property type="entry name" value="BTB_POZ DOMAIN-CONTAINING PROTEIN KCTD9"/>
    <property type="match status" value="1"/>
</dbReference>